<dbReference type="PIRSF" id="PIRSF006205">
    <property type="entry name" value="Dxp_reductismrs"/>
    <property type="match status" value="1"/>
</dbReference>
<evidence type="ECO:0000256" key="8">
    <source>
        <dbReference type="ARBA" id="ARBA00048543"/>
    </source>
</evidence>
<dbReference type="SUPFAM" id="SSF55347">
    <property type="entry name" value="Glyceraldehyde-3-phosphate dehydrogenase-like, C-terminal domain"/>
    <property type="match status" value="1"/>
</dbReference>
<proteinExistence type="inferred from homology"/>
<evidence type="ECO:0000256" key="5">
    <source>
        <dbReference type="ARBA" id="ARBA00023002"/>
    </source>
</evidence>
<dbReference type="SUPFAM" id="SSF51735">
    <property type="entry name" value="NAD(P)-binding Rossmann-fold domains"/>
    <property type="match status" value="1"/>
</dbReference>
<evidence type="ECO:0000313" key="14">
    <source>
        <dbReference type="Proteomes" id="UP000265964"/>
    </source>
</evidence>
<protein>
    <recommendedName>
        <fullName evidence="9">1-deoxy-D-xylulose 5-phosphate reductoisomerase</fullName>
        <shortName evidence="9">DXP reductoisomerase</shortName>
        <ecNumber evidence="9">1.1.1.267</ecNumber>
    </recommendedName>
    <alternativeName>
        <fullName evidence="9">1-deoxyxylulose-5-phosphate reductoisomerase</fullName>
    </alternativeName>
    <alternativeName>
        <fullName evidence="9">2-C-methyl-D-erythritol 4-phosphate synthase</fullName>
    </alternativeName>
</protein>
<organism evidence="13 14">
    <name type="scientific">Psittacicella gerlachiana</name>
    <dbReference type="NCBI Taxonomy" id="2028574"/>
    <lineage>
        <taxon>Bacteria</taxon>
        <taxon>Pseudomonadati</taxon>
        <taxon>Pseudomonadota</taxon>
        <taxon>Gammaproteobacteria</taxon>
        <taxon>Pasteurellales</taxon>
        <taxon>Psittacicellaceae</taxon>
        <taxon>Psittacicella</taxon>
    </lineage>
</organism>
<keyword evidence="3 9" id="KW-0479">Metal-binding</keyword>
<name>A0A3A1YBX9_9GAMM</name>
<reference evidence="13 14" key="1">
    <citation type="submission" date="2017-08" db="EMBL/GenBank/DDBJ databases">
        <title>Reclassification of Bisgaard taxon 37 and 44.</title>
        <authorList>
            <person name="Christensen H."/>
        </authorList>
    </citation>
    <scope>NUCLEOTIDE SEQUENCE [LARGE SCALE GENOMIC DNA]</scope>
    <source>
        <strain evidence="13 14">EEAB3T1</strain>
    </source>
</reference>
<evidence type="ECO:0000259" key="10">
    <source>
        <dbReference type="Pfam" id="PF02670"/>
    </source>
</evidence>
<comment type="caution">
    <text evidence="13">The sequence shown here is derived from an EMBL/GenBank/DDBJ whole genome shotgun (WGS) entry which is preliminary data.</text>
</comment>
<dbReference type="Pfam" id="PF13288">
    <property type="entry name" value="DXPR_C"/>
    <property type="match status" value="1"/>
</dbReference>
<feature type="binding site" evidence="9">
    <location>
        <position position="241"/>
    </location>
    <ligand>
        <name>1-deoxy-D-xylulose 5-phosphate</name>
        <dbReference type="ChEBI" id="CHEBI:57792"/>
    </ligand>
</feature>
<dbReference type="OrthoDB" id="9806546at2"/>
<feature type="binding site" evidence="9">
    <location>
        <position position="13"/>
    </location>
    <ligand>
        <name>NADPH</name>
        <dbReference type="ChEBI" id="CHEBI:57783"/>
    </ligand>
</feature>
<dbReference type="InterPro" id="IPR013512">
    <property type="entry name" value="DXP_reductoisomerase_N"/>
</dbReference>
<dbReference type="RefSeq" id="WP_119534880.1">
    <property type="nucleotide sequence ID" value="NZ_NRJF01000137.1"/>
</dbReference>
<dbReference type="Pfam" id="PF08436">
    <property type="entry name" value="DXP_redisom_C"/>
    <property type="match status" value="1"/>
</dbReference>
<evidence type="ECO:0000256" key="3">
    <source>
        <dbReference type="ARBA" id="ARBA00022723"/>
    </source>
</evidence>
<feature type="binding site" evidence="9">
    <location>
        <position position="222"/>
    </location>
    <ligand>
        <name>1-deoxy-D-xylulose 5-phosphate</name>
        <dbReference type="ChEBI" id="CHEBI:57792"/>
    </ligand>
</feature>
<evidence type="ECO:0000313" key="13">
    <source>
        <dbReference type="EMBL" id="RIY34680.1"/>
    </source>
</evidence>
<feature type="binding site" evidence="9">
    <location>
        <position position="199"/>
    </location>
    <ligand>
        <name>1-deoxy-D-xylulose 5-phosphate</name>
        <dbReference type="ChEBI" id="CHEBI:57792"/>
    </ligand>
</feature>
<feature type="binding site" evidence="9">
    <location>
        <position position="244"/>
    </location>
    <ligand>
        <name>Mn(2+)</name>
        <dbReference type="ChEBI" id="CHEBI:29035"/>
    </ligand>
</feature>
<dbReference type="GO" id="GO:0051484">
    <property type="term" value="P:isopentenyl diphosphate biosynthetic process, methylerythritol 4-phosphate pathway involved in terpenoid biosynthetic process"/>
    <property type="evidence" value="ECO:0007669"/>
    <property type="project" value="TreeGrafter"/>
</dbReference>
<feature type="binding site" evidence="9">
    <location>
        <position position="164"/>
    </location>
    <ligand>
        <name>1-deoxy-D-xylulose 5-phosphate</name>
        <dbReference type="ChEBI" id="CHEBI:57792"/>
    </ligand>
</feature>
<dbReference type="GO" id="GO:0016853">
    <property type="term" value="F:isomerase activity"/>
    <property type="evidence" value="ECO:0007669"/>
    <property type="project" value="UniProtKB-KW"/>
</dbReference>
<feature type="domain" description="DXP reductoisomerase C-terminal" evidence="12">
    <location>
        <begin position="284"/>
        <end position="403"/>
    </location>
</feature>
<dbReference type="GO" id="GO:0030604">
    <property type="term" value="F:1-deoxy-D-xylulose-5-phosphate reductoisomerase activity"/>
    <property type="evidence" value="ECO:0007669"/>
    <property type="project" value="UniProtKB-UniRule"/>
</dbReference>
<evidence type="ECO:0000256" key="4">
    <source>
        <dbReference type="ARBA" id="ARBA00022857"/>
    </source>
</evidence>
<comment type="function">
    <text evidence="9">Catalyzes the NADPH-dependent rearrangement and reduction of 1-deoxy-D-xylulose-5-phosphate (DXP) to 2-C-methyl-D-erythritol 4-phosphate (MEP).</text>
</comment>
<sequence>MQRKVLILGSTGSIGTSTLKVLAYQQANNLQAYNHSISGLFANSSVDKLVEQVKEFKPKYCGLFDQSYESVFTEKLKATLSEQEFTNTCIICGSENINKLIASNYFDVVVGAIVGFAGLETSLTALNSGKTLLLANKESLVVGGHLIKQALLNNPKAKLIPVDSEHNAIFQCLPKEIQDNICACDLEQVGVSKLILTASGGPFLHLDLKDFTQISPEQALKHPNWAMGAKITIDSSTLMNKGLEFIEACVLFNCDPDKIKTIIHPQSIVHSGVEYLDKSILVQMGPTDMKVPIAYAINYPERNVSSVESLNLFTLQGLTFFEVDFERYPNFQLAIEAYKLGFTYTCILNAANEVTVAAFLNKQIKYLDIYKFNKLTLEKMLAMNFEQAYFDFAKIKEIDAQARIVCQNLIETLS</sequence>
<dbReference type="PANTHER" id="PTHR30525">
    <property type="entry name" value="1-DEOXY-D-XYLULOSE 5-PHOSPHATE REDUCTOISOMERASE"/>
    <property type="match status" value="1"/>
</dbReference>
<dbReference type="InterPro" id="IPR003821">
    <property type="entry name" value="DXP_reductoisomerase"/>
</dbReference>
<evidence type="ECO:0000259" key="12">
    <source>
        <dbReference type="Pfam" id="PF13288"/>
    </source>
</evidence>
<feature type="binding site" evidence="9">
    <location>
        <position position="12"/>
    </location>
    <ligand>
        <name>NADPH</name>
        <dbReference type="ChEBI" id="CHEBI:57783"/>
    </ligand>
</feature>
<feature type="binding site" evidence="9">
    <location>
        <position position="136"/>
    </location>
    <ligand>
        <name>NADPH</name>
        <dbReference type="ChEBI" id="CHEBI:57783"/>
    </ligand>
</feature>
<feature type="binding site" evidence="9">
    <location>
        <position position="165"/>
    </location>
    <ligand>
        <name>Mn(2+)</name>
        <dbReference type="ChEBI" id="CHEBI:29035"/>
    </ligand>
</feature>
<dbReference type="FunFam" id="3.40.50.720:FF:000045">
    <property type="entry name" value="1-deoxy-D-xylulose 5-phosphate reductoisomerase"/>
    <property type="match status" value="1"/>
</dbReference>
<feature type="binding site" evidence="9">
    <location>
        <position position="14"/>
    </location>
    <ligand>
        <name>NADPH</name>
        <dbReference type="ChEBI" id="CHEBI:57783"/>
    </ligand>
</feature>
<feature type="binding site" evidence="9">
    <location>
        <position position="235"/>
    </location>
    <ligand>
        <name>1-deoxy-D-xylulose 5-phosphate</name>
        <dbReference type="ChEBI" id="CHEBI:57792"/>
    </ligand>
</feature>
<keyword evidence="9" id="KW-0460">Magnesium</keyword>
<keyword evidence="4 9" id="KW-0521">NADP</keyword>
<comment type="catalytic activity">
    <reaction evidence="8">
        <text>2-C-methyl-D-erythritol 4-phosphate + NADP(+) = 1-deoxy-D-xylulose 5-phosphate + NADPH + H(+)</text>
        <dbReference type="Rhea" id="RHEA:13717"/>
        <dbReference type="ChEBI" id="CHEBI:15378"/>
        <dbReference type="ChEBI" id="CHEBI:57783"/>
        <dbReference type="ChEBI" id="CHEBI:57792"/>
        <dbReference type="ChEBI" id="CHEBI:58262"/>
        <dbReference type="ChEBI" id="CHEBI:58349"/>
        <dbReference type="EC" id="1.1.1.267"/>
    </reaction>
    <physiologicalReaction direction="right-to-left" evidence="8">
        <dbReference type="Rhea" id="RHEA:13719"/>
    </physiologicalReaction>
</comment>
<keyword evidence="14" id="KW-1185">Reference proteome</keyword>
<feature type="binding site" evidence="9">
    <location>
        <position position="138"/>
    </location>
    <ligand>
        <name>NADPH</name>
        <dbReference type="ChEBI" id="CHEBI:57783"/>
    </ligand>
</feature>
<evidence type="ECO:0000259" key="11">
    <source>
        <dbReference type="Pfam" id="PF08436"/>
    </source>
</evidence>
<evidence type="ECO:0000256" key="2">
    <source>
        <dbReference type="ARBA" id="ARBA00006825"/>
    </source>
</evidence>
<dbReference type="UniPathway" id="UPA00056">
    <property type="reaction ID" value="UER00092"/>
</dbReference>
<comment type="cofactor">
    <cofactor evidence="9">
        <name>Mg(2+)</name>
        <dbReference type="ChEBI" id="CHEBI:18420"/>
    </cofactor>
    <cofactor evidence="9">
        <name>Mn(2+)</name>
        <dbReference type="ChEBI" id="CHEBI:29035"/>
    </cofactor>
</comment>
<dbReference type="SUPFAM" id="SSF69055">
    <property type="entry name" value="1-deoxy-D-xylulose-5-phosphate reductoisomerase, C-terminal domain"/>
    <property type="match status" value="1"/>
</dbReference>
<feature type="binding site" evidence="9">
    <location>
        <position position="240"/>
    </location>
    <ligand>
        <name>1-deoxy-D-xylulose 5-phosphate</name>
        <dbReference type="ChEBI" id="CHEBI:57792"/>
    </ligand>
</feature>
<feature type="domain" description="1-deoxy-D-xylulose 5-phosphate reductoisomerase C-terminal" evidence="11">
    <location>
        <begin position="159"/>
        <end position="252"/>
    </location>
</feature>
<evidence type="ECO:0000256" key="7">
    <source>
        <dbReference type="ARBA" id="ARBA00023229"/>
    </source>
</evidence>
<dbReference type="PANTHER" id="PTHR30525:SF0">
    <property type="entry name" value="1-DEOXY-D-XYLULOSE 5-PHOSPHATE REDUCTOISOMERASE, CHLOROPLASTIC"/>
    <property type="match status" value="1"/>
</dbReference>
<keyword evidence="5 9" id="KW-0560">Oxidoreductase</keyword>
<dbReference type="InterPro" id="IPR036291">
    <property type="entry name" value="NAD(P)-bd_dom_sf"/>
</dbReference>
<dbReference type="InterPro" id="IPR013644">
    <property type="entry name" value="DXP_reductoisomerase_C"/>
</dbReference>
<accession>A0A3A1YBX9</accession>
<dbReference type="Proteomes" id="UP000265964">
    <property type="component" value="Unassembled WGS sequence"/>
</dbReference>
<keyword evidence="7 9" id="KW-0414">Isoprene biosynthesis</keyword>
<feature type="binding site" evidence="9">
    <location>
        <position position="11"/>
    </location>
    <ligand>
        <name>NADPH</name>
        <dbReference type="ChEBI" id="CHEBI:57783"/>
    </ligand>
</feature>
<feature type="binding site" evidence="9">
    <location>
        <position position="244"/>
    </location>
    <ligand>
        <name>1-deoxy-D-xylulose 5-phosphate</name>
        <dbReference type="ChEBI" id="CHEBI:57792"/>
    </ligand>
</feature>
<evidence type="ECO:0000256" key="6">
    <source>
        <dbReference type="ARBA" id="ARBA00023211"/>
    </source>
</evidence>
<feature type="binding site" evidence="9">
    <location>
        <position position="228"/>
    </location>
    <ligand>
        <name>NADPH</name>
        <dbReference type="ChEBI" id="CHEBI:57783"/>
    </ligand>
</feature>
<dbReference type="GO" id="GO:0070402">
    <property type="term" value="F:NADPH binding"/>
    <property type="evidence" value="ECO:0007669"/>
    <property type="project" value="InterPro"/>
</dbReference>
<feature type="binding site" evidence="9">
    <location>
        <position position="137"/>
    </location>
    <ligand>
        <name>1-deoxy-D-xylulose 5-phosphate</name>
        <dbReference type="ChEBI" id="CHEBI:57792"/>
    </ligand>
</feature>
<gene>
    <name evidence="9" type="primary">dxr</name>
    <name evidence="13" type="ORF">CKF59_05060</name>
</gene>
<comment type="pathway">
    <text evidence="1 9">Isoprenoid biosynthesis; isopentenyl diphosphate biosynthesis via DXP pathway; isopentenyl diphosphate from 1-deoxy-D-xylulose 5-phosphate: step 1/6.</text>
</comment>
<dbReference type="AlphaFoldDB" id="A0A3A1YBX9"/>
<dbReference type="HAMAP" id="MF_00183">
    <property type="entry name" value="DXP_reductoisom"/>
    <property type="match status" value="1"/>
</dbReference>
<keyword evidence="6 9" id="KW-0464">Manganese</keyword>
<comment type="caution">
    <text evidence="9">Lacks conserved residue(s) required for the propagation of feature annotation.</text>
</comment>
<dbReference type="InterPro" id="IPR026877">
    <property type="entry name" value="DXPR_C"/>
</dbReference>
<evidence type="ECO:0000256" key="9">
    <source>
        <dbReference type="HAMAP-Rule" id="MF_00183"/>
    </source>
</evidence>
<keyword evidence="13" id="KW-0413">Isomerase</keyword>
<feature type="binding site" evidence="9">
    <location>
        <position position="163"/>
    </location>
    <ligand>
        <name>Mn(2+)</name>
        <dbReference type="ChEBI" id="CHEBI:29035"/>
    </ligand>
</feature>
<dbReference type="Pfam" id="PF02670">
    <property type="entry name" value="DXP_reductoisom"/>
    <property type="match status" value="1"/>
</dbReference>
<comment type="similarity">
    <text evidence="2 9">Belongs to the DXR family.</text>
</comment>
<dbReference type="GO" id="GO:0030145">
    <property type="term" value="F:manganese ion binding"/>
    <property type="evidence" value="ECO:0007669"/>
    <property type="project" value="TreeGrafter"/>
</dbReference>
<feature type="binding site" evidence="9">
    <location>
        <position position="165"/>
    </location>
    <ligand>
        <name>1-deoxy-D-xylulose 5-phosphate</name>
        <dbReference type="ChEBI" id="CHEBI:57792"/>
    </ligand>
</feature>
<dbReference type="InterPro" id="IPR036169">
    <property type="entry name" value="DXPR_C_sf"/>
</dbReference>
<dbReference type="Gene3D" id="3.40.50.720">
    <property type="entry name" value="NAD(P)-binding Rossmann-like Domain"/>
    <property type="match status" value="1"/>
</dbReference>
<dbReference type="EC" id="1.1.1.267" evidence="9"/>
<evidence type="ECO:0000256" key="1">
    <source>
        <dbReference type="ARBA" id="ARBA00005094"/>
    </source>
</evidence>
<dbReference type="Gene3D" id="1.10.1740.10">
    <property type="match status" value="1"/>
</dbReference>
<dbReference type="EMBL" id="NRJF01000137">
    <property type="protein sequence ID" value="RIY34680.1"/>
    <property type="molecule type" value="Genomic_DNA"/>
</dbReference>
<dbReference type="NCBIfam" id="TIGR00243">
    <property type="entry name" value="Dxr"/>
    <property type="match status" value="1"/>
</dbReference>
<feature type="domain" description="1-deoxy-D-xylulose 5-phosphate reductoisomerase N-terminal" evidence="10">
    <location>
        <begin position="5"/>
        <end position="144"/>
    </location>
</feature>